<evidence type="ECO:0000256" key="2">
    <source>
        <dbReference type="ARBA" id="ARBA00022692"/>
    </source>
</evidence>
<keyword evidence="2" id="KW-0812">Transmembrane</keyword>
<dbReference type="SMART" id="SM00614">
    <property type="entry name" value="ZnF_BED"/>
    <property type="match status" value="1"/>
</dbReference>
<keyword evidence="4" id="KW-0677">Repeat</keyword>
<accession>A0A8X7WXP4</accession>
<name>A0A8X7WXP4_POLSE</name>
<dbReference type="GO" id="GO:0008270">
    <property type="term" value="F:zinc ion binding"/>
    <property type="evidence" value="ECO:0007669"/>
    <property type="project" value="UniProtKB-KW"/>
</dbReference>
<evidence type="ECO:0000313" key="15">
    <source>
        <dbReference type="EMBL" id="KAG2456857.1"/>
    </source>
</evidence>
<keyword evidence="8" id="KW-0472">Membrane</keyword>
<evidence type="ECO:0000259" key="14">
    <source>
        <dbReference type="PROSITE" id="PS50808"/>
    </source>
</evidence>
<evidence type="ECO:0000256" key="4">
    <source>
        <dbReference type="ARBA" id="ARBA00022737"/>
    </source>
</evidence>
<dbReference type="InterPro" id="IPR036236">
    <property type="entry name" value="Znf_C2H2_sf"/>
</dbReference>
<dbReference type="EMBL" id="JAATIS010008602">
    <property type="protein sequence ID" value="KAG2456857.1"/>
    <property type="molecule type" value="Genomic_DNA"/>
</dbReference>
<dbReference type="PANTHER" id="PTHR12120:SF1">
    <property type="entry name" value="TUMOR NECROSIS FACTOR RECEPTOR SUPERFAMILY MEMBER 19"/>
    <property type="match status" value="1"/>
</dbReference>
<dbReference type="GO" id="GO:0046330">
    <property type="term" value="P:positive regulation of JNK cascade"/>
    <property type="evidence" value="ECO:0007669"/>
    <property type="project" value="InterPro"/>
</dbReference>
<keyword evidence="10" id="KW-0675">Receptor</keyword>
<comment type="subcellular location">
    <subcellularLocation>
        <location evidence="1">Membrane</location>
        <topology evidence="1">Single-pass membrane protein</topology>
    </subcellularLocation>
</comment>
<keyword evidence="16" id="KW-1185">Reference proteome</keyword>
<evidence type="ECO:0000256" key="1">
    <source>
        <dbReference type="ARBA" id="ARBA00004167"/>
    </source>
</evidence>
<feature type="region of interest" description="Disordered" evidence="13">
    <location>
        <begin position="85"/>
        <end position="110"/>
    </location>
</feature>
<keyword evidence="3" id="KW-0479">Metal-binding</keyword>
<keyword evidence="6" id="KW-0862">Zinc</keyword>
<feature type="domain" description="BED-type" evidence="14">
    <location>
        <begin position="4"/>
        <end position="54"/>
    </location>
</feature>
<evidence type="ECO:0000256" key="9">
    <source>
        <dbReference type="ARBA" id="ARBA00023157"/>
    </source>
</evidence>
<proteinExistence type="predicted"/>
<sequence>MPKLKRSRVWLYFTAKDINSAACNKCLKVIMCKGGNTSNLMKHMASHGVFLKAEKCTAFDNLQQDITPSTSTAGVVPVLGVSNIQEPEEESPAPSPASVAEMITDDDDGSSTCSSLAMKPSKVSLRSLRISWNQSLKQLLMFKLTLIWACLIVAEAGENMECREQEYRDQAGNCVACKQCGPGQELSKVTCRPCVLDTLRGILCADVALTQLAIELTVLLAIHIKHLGSV</sequence>
<dbReference type="GO" id="GO:0043123">
    <property type="term" value="P:positive regulation of canonical NF-kappaB signal transduction"/>
    <property type="evidence" value="ECO:0007669"/>
    <property type="project" value="InterPro"/>
</dbReference>
<dbReference type="PROSITE" id="PS50808">
    <property type="entry name" value="ZF_BED"/>
    <property type="match status" value="1"/>
</dbReference>
<dbReference type="GO" id="GO:0005886">
    <property type="term" value="C:plasma membrane"/>
    <property type="evidence" value="ECO:0007669"/>
    <property type="project" value="TreeGrafter"/>
</dbReference>
<dbReference type="Proteomes" id="UP000886611">
    <property type="component" value="Unassembled WGS sequence"/>
</dbReference>
<dbReference type="InterPro" id="IPR047526">
    <property type="entry name" value="TNR19/27/EDAR"/>
</dbReference>
<dbReference type="PANTHER" id="PTHR12120">
    <property type="entry name" value="TNFR-CYS DOMAIN-CONTAINING PROTEIN"/>
    <property type="match status" value="1"/>
</dbReference>
<evidence type="ECO:0000256" key="12">
    <source>
        <dbReference type="PROSITE-ProRule" id="PRU00027"/>
    </source>
</evidence>
<keyword evidence="7" id="KW-1133">Transmembrane helix</keyword>
<dbReference type="Pfam" id="PF02892">
    <property type="entry name" value="zf-BED"/>
    <property type="match status" value="1"/>
</dbReference>
<evidence type="ECO:0000256" key="11">
    <source>
        <dbReference type="ARBA" id="ARBA00023180"/>
    </source>
</evidence>
<dbReference type="GO" id="GO:0038023">
    <property type="term" value="F:signaling receptor activity"/>
    <property type="evidence" value="ECO:0007669"/>
    <property type="project" value="InterPro"/>
</dbReference>
<keyword evidence="9" id="KW-1015">Disulfide bond</keyword>
<evidence type="ECO:0000256" key="10">
    <source>
        <dbReference type="ARBA" id="ARBA00023170"/>
    </source>
</evidence>
<keyword evidence="11" id="KW-0325">Glycoprotein</keyword>
<reference evidence="15 16" key="1">
    <citation type="journal article" date="2021" name="Cell">
        <title>Tracing the genetic footprints of vertebrate landing in non-teleost ray-finned fishes.</title>
        <authorList>
            <person name="Bi X."/>
            <person name="Wang K."/>
            <person name="Yang L."/>
            <person name="Pan H."/>
            <person name="Jiang H."/>
            <person name="Wei Q."/>
            <person name="Fang M."/>
            <person name="Yu H."/>
            <person name="Zhu C."/>
            <person name="Cai Y."/>
            <person name="He Y."/>
            <person name="Gan X."/>
            <person name="Zeng H."/>
            <person name="Yu D."/>
            <person name="Zhu Y."/>
            <person name="Jiang H."/>
            <person name="Qiu Q."/>
            <person name="Yang H."/>
            <person name="Zhang Y.E."/>
            <person name="Wang W."/>
            <person name="Zhu M."/>
            <person name="He S."/>
            <person name="Zhang G."/>
        </authorList>
    </citation>
    <scope>NUCLEOTIDE SEQUENCE [LARGE SCALE GENOMIC DNA]</scope>
    <source>
        <strain evidence="15">Bchr_013</strain>
    </source>
</reference>
<evidence type="ECO:0000256" key="3">
    <source>
        <dbReference type="ARBA" id="ARBA00022723"/>
    </source>
</evidence>
<evidence type="ECO:0000256" key="8">
    <source>
        <dbReference type="ARBA" id="ARBA00023136"/>
    </source>
</evidence>
<gene>
    <name evidence="15" type="primary">Tnfrsf19_0</name>
    <name evidence="15" type="ORF">GTO96_0013675</name>
</gene>
<protein>
    <submittedName>
        <fullName evidence="15">TNR19 factor</fullName>
    </submittedName>
</protein>
<comment type="caution">
    <text evidence="15">The sequence shown here is derived from an EMBL/GenBank/DDBJ whole genome shotgun (WGS) entry which is preliminary data.</text>
</comment>
<dbReference type="InterPro" id="IPR003656">
    <property type="entry name" value="Znf_BED"/>
</dbReference>
<keyword evidence="5 12" id="KW-0863">Zinc-finger</keyword>
<dbReference type="AlphaFoldDB" id="A0A8X7WXP4"/>
<dbReference type="SUPFAM" id="SSF57667">
    <property type="entry name" value="beta-beta-alpha zinc fingers"/>
    <property type="match status" value="1"/>
</dbReference>
<feature type="non-terminal residue" evidence="15">
    <location>
        <position position="1"/>
    </location>
</feature>
<evidence type="ECO:0000313" key="16">
    <source>
        <dbReference type="Proteomes" id="UP000886611"/>
    </source>
</evidence>
<dbReference type="GO" id="GO:0003677">
    <property type="term" value="F:DNA binding"/>
    <property type="evidence" value="ECO:0007669"/>
    <property type="project" value="InterPro"/>
</dbReference>
<evidence type="ECO:0000256" key="13">
    <source>
        <dbReference type="SAM" id="MobiDB-lite"/>
    </source>
</evidence>
<evidence type="ECO:0000256" key="7">
    <source>
        <dbReference type="ARBA" id="ARBA00022989"/>
    </source>
</evidence>
<feature type="non-terminal residue" evidence="15">
    <location>
        <position position="230"/>
    </location>
</feature>
<evidence type="ECO:0000256" key="6">
    <source>
        <dbReference type="ARBA" id="ARBA00022833"/>
    </source>
</evidence>
<organism evidence="15 16">
    <name type="scientific">Polypterus senegalus</name>
    <name type="common">Senegal bichir</name>
    <dbReference type="NCBI Taxonomy" id="55291"/>
    <lineage>
        <taxon>Eukaryota</taxon>
        <taxon>Metazoa</taxon>
        <taxon>Chordata</taxon>
        <taxon>Craniata</taxon>
        <taxon>Vertebrata</taxon>
        <taxon>Euteleostomi</taxon>
        <taxon>Actinopterygii</taxon>
        <taxon>Polypteriformes</taxon>
        <taxon>Polypteridae</taxon>
        <taxon>Polypterus</taxon>
    </lineage>
</organism>
<evidence type="ECO:0000256" key="5">
    <source>
        <dbReference type="ARBA" id="ARBA00022771"/>
    </source>
</evidence>